<keyword evidence="2" id="KW-0812">Transmembrane</keyword>
<dbReference type="Proteomes" id="UP001201163">
    <property type="component" value="Unassembled WGS sequence"/>
</dbReference>
<dbReference type="InterPro" id="IPR039868">
    <property type="entry name" value="ARMD3-like"/>
</dbReference>
<evidence type="ECO:0000259" key="5">
    <source>
        <dbReference type="SMART" id="SM01158"/>
    </source>
</evidence>
<proteinExistence type="predicted"/>
<protein>
    <recommendedName>
        <fullName evidence="5">Armadillo-like helical domain-containing protein</fullName>
    </recommendedName>
</protein>
<comment type="caution">
    <text evidence="6">The sequence shown here is derived from an EMBL/GenBank/DDBJ whole genome shotgun (WGS) entry which is preliminary data.</text>
</comment>
<evidence type="ECO:0000313" key="7">
    <source>
        <dbReference type="Proteomes" id="UP001201163"/>
    </source>
</evidence>
<feature type="domain" description="Armadillo-like helical" evidence="5">
    <location>
        <begin position="410"/>
        <end position="635"/>
    </location>
</feature>
<dbReference type="InterPro" id="IPR013636">
    <property type="entry name" value="ARMH3_C"/>
</dbReference>
<dbReference type="PANTHER" id="PTHR13608:SF3">
    <property type="entry name" value="ARMADILLO-LIKE HELICAL DOMAIN-CONTAINING PROTEIN 3"/>
    <property type="match status" value="1"/>
</dbReference>
<gene>
    <name evidence="6" type="ORF">EDB92DRAFT_1839317</name>
</gene>
<dbReference type="SMART" id="SM01158">
    <property type="entry name" value="DUF1741"/>
    <property type="match status" value="1"/>
</dbReference>
<keyword evidence="3" id="KW-1133">Transmembrane helix</keyword>
<accession>A0AAD4LRA2</accession>
<evidence type="ECO:0000256" key="1">
    <source>
        <dbReference type="ARBA" id="ARBA00004370"/>
    </source>
</evidence>
<evidence type="ECO:0000256" key="4">
    <source>
        <dbReference type="ARBA" id="ARBA00023136"/>
    </source>
</evidence>
<evidence type="ECO:0000313" key="6">
    <source>
        <dbReference type="EMBL" id="KAH8997353.1"/>
    </source>
</evidence>
<keyword evidence="4" id="KW-0472">Membrane</keyword>
<keyword evidence="7" id="KW-1185">Reference proteome</keyword>
<dbReference type="Pfam" id="PF08427">
    <property type="entry name" value="ARMH3_C"/>
    <property type="match status" value="1"/>
</dbReference>
<evidence type="ECO:0000256" key="2">
    <source>
        <dbReference type="ARBA" id="ARBA00022692"/>
    </source>
</evidence>
<sequence length="636" mass="71254">MSAMSFPARGNATPYVSRFIVLFQKLFEGLTPTQINPKESAEEFWSELLSLDVDRAYLAKRLTEFPKDDCLGRQKPLLVSLFSICLLHARTAPYDDPKKSHAVQMMTVLTRCLLCKGDLAGWEVMELFAGGVNQSDNFFNEFVTTIGTLLGDDDAPVDLRHEVLQLAIVFMCGVNQLSPGAYLLREDLTPAIVAMIRGPETGRFTFEALLLLALLSNFHKSDAAKLNPFLRHIGEITDVAVLRRVCWATEFTAAATIKAYQDISDDSPPTMSSMIGSFMSSLRPDRAFSSTPVNTPKELFKNQPIEACIILLPIFEFVLRNRTFSSVLVEGVRDAAGDKTSRPPLPHTIVSLSSYLLTHATSTSSRAIAYANIALNIFLAMVETKEVIRVFCEPSLHSVRLCRQRHSMLPFTPSPRPLICAVLDCCILWLRHNLHKRLETSLYLTCMRICYQTIWFLQKEHIRLDYHWSQLWKAIIGLLDFLGGKIDELTSTTGIEQLLQESLVLLDIASSKAEIFLPSPQAIHEYVYELVRSAPALRRLTALLRSFISRASSAPLQESPSEQALSSLLYVTNYYEEKVGAKNRSASSAMHIVAKEIERDGIHNASDSYAEDPPSWSEGVTIFFRHVYSDGMALMP</sequence>
<dbReference type="GO" id="GO:0016020">
    <property type="term" value="C:membrane"/>
    <property type="evidence" value="ECO:0007669"/>
    <property type="project" value="UniProtKB-SubCell"/>
</dbReference>
<evidence type="ECO:0000256" key="3">
    <source>
        <dbReference type="ARBA" id="ARBA00022989"/>
    </source>
</evidence>
<organism evidence="6 7">
    <name type="scientific">Lactarius akahatsu</name>
    <dbReference type="NCBI Taxonomy" id="416441"/>
    <lineage>
        <taxon>Eukaryota</taxon>
        <taxon>Fungi</taxon>
        <taxon>Dikarya</taxon>
        <taxon>Basidiomycota</taxon>
        <taxon>Agaricomycotina</taxon>
        <taxon>Agaricomycetes</taxon>
        <taxon>Russulales</taxon>
        <taxon>Russulaceae</taxon>
        <taxon>Lactarius</taxon>
    </lineage>
</organism>
<dbReference type="PANTHER" id="PTHR13608">
    <property type="entry name" value="ARMADILLO-LIKE HELICAL DOMAIN-CONTAINING PROTEIN 3"/>
    <property type="match status" value="1"/>
</dbReference>
<comment type="subcellular location">
    <subcellularLocation>
        <location evidence="1">Membrane</location>
    </subcellularLocation>
</comment>
<name>A0AAD4LRA2_9AGAM</name>
<dbReference type="GO" id="GO:0005829">
    <property type="term" value="C:cytosol"/>
    <property type="evidence" value="ECO:0007669"/>
    <property type="project" value="TreeGrafter"/>
</dbReference>
<dbReference type="EMBL" id="JAKELL010000007">
    <property type="protein sequence ID" value="KAH8997353.1"/>
    <property type="molecule type" value="Genomic_DNA"/>
</dbReference>
<reference evidence="6" key="1">
    <citation type="submission" date="2022-01" db="EMBL/GenBank/DDBJ databases">
        <title>Comparative genomics reveals a dynamic genome evolution in the ectomycorrhizal milk-cap (Lactarius) mushrooms.</title>
        <authorList>
            <consortium name="DOE Joint Genome Institute"/>
            <person name="Lebreton A."/>
            <person name="Tang N."/>
            <person name="Kuo A."/>
            <person name="LaButti K."/>
            <person name="Drula E."/>
            <person name="Barry K."/>
            <person name="Clum A."/>
            <person name="Lipzen A."/>
            <person name="Mousain D."/>
            <person name="Ng V."/>
            <person name="Wang R."/>
            <person name="Wang X."/>
            <person name="Dai Y."/>
            <person name="Henrissat B."/>
            <person name="Grigoriev I.V."/>
            <person name="Guerin-Laguette A."/>
            <person name="Yu F."/>
            <person name="Martin F.M."/>
        </authorList>
    </citation>
    <scope>NUCLEOTIDE SEQUENCE</scope>
    <source>
        <strain evidence="6">QP</strain>
    </source>
</reference>
<dbReference type="AlphaFoldDB" id="A0AAD4LRA2"/>